<proteinExistence type="predicted"/>
<comment type="caution">
    <text evidence="2">The sequence shown here is derived from an EMBL/GenBank/DDBJ whole genome shotgun (WGS) entry which is preliminary data.</text>
</comment>
<reference evidence="2" key="2">
    <citation type="submission" date="2023-06" db="EMBL/GenBank/DDBJ databases">
        <authorList>
            <consortium name="Lawrence Berkeley National Laboratory"/>
            <person name="Haridas S."/>
            <person name="Hensen N."/>
            <person name="Bonometti L."/>
            <person name="Westerberg I."/>
            <person name="Brannstrom I.O."/>
            <person name="Guillou S."/>
            <person name="Cros-Aarteil S."/>
            <person name="Calhoun S."/>
            <person name="Kuo A."/>
            <person name="Mondo S."/>
            <person name="Pangilinan J."/>
            <person name="Riley R."/>
            <person name="LaButti K."/>
            <person name="Andreopoulos B."/>
            <person name="Lipzen A."/>
            <person name="Chen C."/>
            <person name="Yanf M."/>
            <person name="Daum C."/>
            <person name="Ng V."/>
            <person name="Clum A."/>
            <person name="Steindorff A."/>
            <person name="Ohm R."/>
            <person name="Martin F."/>
            <person name="Silar P."/>
            <person name="Natvig D."/>
            <person name="Lalanne C."/>
            <person name="Gautier V."/>
            <person name="Ament-velasquez S.L."/>
            <person name="Kruys A."/>
            <person name="Hutchinson M.I."/>
            <person name="Powell A.J."/>
            <person name="Barry K."/>
            <person name="Miller A.N."/>
            <person name="Grigoriev I.V."/>
            <person name="Debuchy R."/>
            <person name="Gladieux P."/>
            <person name="Thoren M.H."/>
            <person name="Johannesson H."/>
        </authorList>
    </citation>
    <scope>NUCLEOTIDE SEQUENCE</scope>
    <source>
        <strain evidence="2">CBS 232.78</strain>
    </source>
</reference>
<accession>A0AAE0N6J7</accession>
<dbReference type="EMBL" id="JAULSW010000008">
    <property type="protein sequence ID" value="KAK3372028.1"/>
    <property type="molecule type" value="Genomic_DNA"/>
</dbReference>
<evidence type="ECO:0000256" key="1">
    <source>
        <dbReference type="SAM" id="MobiDB-lite"/>
    </source>
</evidence>
<keyword evidence="3" id="KW-1185">Reference proteome</keyword>
<gene>
    <name evidence="2" type="ORF">B0H63DRAFT_286514</name>
</gene>
<feature type="compositionally biased region" description="Low complexity" evidence="1">
    <location>
        <begin position="30"/>
        <end position="39"/>
    </location>
</feature>
<feature type="region of interest" description="Disordered" evidence="1">
    <location>
        <begin position="1"/>
        <end position="150"/>
    </location>
</feature>
<evidence type="ECO:0000313" key="2">
    <source>
        <dbReference type="EMBL" id="KAK3372028.1"/>
    </source>
</evidence>
<sequence>MSTLSAQAPPAPSAQLGGRQSAIHLARELPPSSTSSSPSQGPAANPRQAALLMAQLHAHDSDSRSQQNGNTSSGSSSQEAAGLVSVTGRRVSESMAPTVQRLSKVARGKQKALSNFTNGTHTDDDDDEDDERDNHGGNNNITLTRPSKPPLIRSKSEHVVRHELPHDEADAPDYQEVVYEWGARHGFEDHYQSEDIISQLANVGCFFIIGSLLSLPPHGSQSHCSGWAAQRALPSYS</sequence>
<evidence type="ECO:0000313" key="3">
    <source>
        <dbReference type="Proteomes" id="UP001285441"/>
    </source>
</evidence>
<dbReference type="AlphaFoldDB" id="A0AAE0N6J7"/>
<protein>
    <submittedName>
        <fullName evidence="2">Uncharacterized protein</fullName>
    </submittedName>
</protein>
<name>A0AAE0N6J7_9PEZI</name>
<organism evidence="2 3">
    <name type="scientific">Podospora didyma</name>
    <dbReference type="NCBI Taxonomy" id="330526"/>
    <lineage>
        <taxon>Eukaryota</taxon>
        <taxon>Fungi</taxon>
        <taxon>Dikarya</taxon>
        <taxon>Ascomycota</taxon>
        <taxon>Pezizomycotina</taxon>
        <taxon>Sordariomycetes</taxon>
        <taxon>Sordariomycetidae</taxon>
        <taxon>Sordariales</taxon>
        <taxon>Podosporaceae</taxon>
        <taxon>Podospora</taxon>
    </lineage>
</organism>
<dbReference type="Proteomes" id="UP001285441">
    <property type="component" value="Unassembled WGS sequence"/>
</dbReference>
<feature type="compositionally biased region" description="Low complexity" evidence="1">
    <location>
        <begin position="64"/>
        <end position="78"/>
    </location>
</feature>
<reference evidence="2" key="1">
    <citation type="journal article" date="2023" name="Mol. Phylogenet. Evol.">
        <title>Genome-scale phylogeny and comparative genomics of the fungal order Sordariales.</title>
        <authorList>
            <person name="Hensen N."/>
            <person name="Bonometti L."/>
            <person name="Westerberg I."/>
            <person name="Brannstrom I.O."/>
            <person name="Guillou S."/>
            <person name="Cros-Aarteil S."/>
            <person name="Calhoun S."/>
            <person name="Haridas S."/>
            <person name="Kuo A."/>
            <person name="Mondo S."/>
            <person name="Pangilinan J."/>
            <person name="Riley R."/>
            <person name="LaButti K."/>
            <person name="Andreopoulos B."/>
            <person name="Lipzen A."/>
            <person name="Chen C."/>
            <person name="Yan M."/>
            <person name="Daum C."/>
            <person name="Ng V."/>
            <person name="Clum A."/>
            <person name="Steindorff A."/>
            <person name="Ohm R.A."/>
            <person name="Martin F."/>
            <person name="Silar P."/>
            <person name="Natvig D.O."/>
            <person name="Lalanne C."/>
            <person name="Gautier V."/>
            <person name="Ament-Velasquez S.L."/>
            <person name="Kruys A."/>
            <person name="Hutchinson M.I."/>
            <person name="Powell A.J."/>
            <person name="Barry K."/>
            <person name="Miller A.N."/>
            <person name="Grigoriev I.V."/>
            <person name="Debuchy R."/>
            <person name="Gladieux P."/>
            <person name="Hiltunen Thoren M."/>
            <person name="Johannesson H."/>
        </authorList>
    </citation>
    <scope>NUCLEOTIDE SEQUENCE</scope>
    <source>
        <strain evidence="2">CBS 232.78</strain>
    </source>
</reference>